<dbReference type="InterPro" id="IPR002347">
    <property type="entry name" value="SDR_fam"/>
</dbReference>
<dbReference type="PANTHER" id="PTHR42760">
    <property type="entry name" value="SHORT-CHAIN DEHYDROGENASES/REDUCTASES FAMILY MEMBER"/>
    <property type="match status" value="1"/>
</dbReference>
<dbReference type="GO" id="GO:0030497">
    <property type="term" value="P:fatty acid elongation"/>
    <property type="evidence" value="ECO:0007669"/>
    <property type="project" value="TreeGrafter"/>
</dbReference>
<sequence>MNVRNSFELTDRLCVVTGGAGLYGKPIALALAEAGACVVIASRNAEQCQAAATELVANGYQAVGMQLDLGEETSIARFIKEVIERFGRLDVLVNNAVSREGFKTLDQMEKSEWEASQRINSTGLMLITKYAVQHMVANRMGVIINIGSIQGVVGPNFPVYGDTGMTSPVNYTYDKSAMVGFTKWLANYYGRYGIRANCISPGGYGPGVEEQYGDNEFVANYKRLTPLGRFANEDDIKGPIVFLASDASAYVTGHNLLVDGGWTSW</sequence>
<dbReference type="STRING" id="1477437.SAMN05444682_102525"/>
<dbReference type="OrthoDB" id="9788235at2"/>
<comment type="similarity">
    <text evidence="1">Belongs to the short-chain dehydrogenases/reductases (SDR) family.</text>
</comment>
<dbReference type="EMBL" id="FOQO01000002">
    <property type="protein sequence ID" value="SFI15431.1"/>
    <property type="molecule type" value="Genomic_DNA"/>
</dbReference>
<name>A0A1I3FWY4_9SPHI</name>
<gene>
    <name evidence="2" type="ORF">SAMN05444682_102525</name>
</gene>
<accession>A0A1I3FWY4</accession>
<dbReference type="PRINTS" id="PR00081">
    <property type="entry name" value="GDHRDH"/>
</dbReference>
<protein>
    <submittedName>
        <fullName evidence="2">NAD(P)-dependent dehydrogenase, short-chain alcohol dehydrogenase family</fullName>
    </submittedName>
</protein>
<dbReference type="SUPFAM" id="SSF51735">
    <property type="entry name" value="NAD(P)-binding Rossmann-fold domains"/>
    <property type="match status" value="1"/>
</dbReference>
<evidence type="ECO:0000256" key="1">
    <source>
        <dbReference type="ARBA" id="ARBA00006484"/>
    </source>
</evidence>
<dbReference type="Gene3D" id="3.40.50.720">
    <property type="entry name" value="NAD(P)-binding Rossmann-like Domain"/>
    <property type="match status" value="1"/>
</dbReference>
<dbReference type="AlphaFoldDB" id="A0A1I3FWY4"/>
<dbReference type="GO" id="GO:0016616">
    <property type="term" value="F:oxidoreductase activity, acting on the CH-OH group of donors, NAD or NADP as acceptor"/>
    <property type="evidence" value="ECO:0007669"/>
    <property type="project" value="TreeGrafter"/>
</dbReference>
<dbReference type="PANTHER" id="PTHR42760:SF40">
    <property type="entry name" value="3-OXOACYL-[ACYL-CARRIER-PROTEIN] REDUCTASE, CHLOROPLASTIC"/>
    <property type="match status" value="1"/>
</dbReference>
<dbReference type="InterPro" id="IPR036291">
    <property type="entry name" value="NAD(P)-bd_dom_sf"/>
</dbReference>
<organism evidence="2 3">
    <name type="scientific">Parapedobacter indicus</name>
    <dbReference type="NCBI Taxonomy" id="1477437"/>
    <lineage>
        <taxon>Bacteria</taxon>
        <taxon>Pseudomonadati</taxon>
        <taxon>Bacteroidota</taxon>
        <taxon>Sphingobacteriia</taxon>
        <taxon>Sphingobacteriales</taxon>
        <taxon>Sphingobacteriaceae</taxon>
        <taxon>Parapedobacter</taxon>
    </lineage>
</organism>
<keyword evidence="3" id="KW-1185">Reference proteome</keyword>
<evidence type="ECO:0000313" key="3">
    <source>
        <dbReference type="Proteomes" id="UP000198670"/>
    </source>
</evidence>
<dbReference type="Proteomes" id="UP000198670">
    <property type="component" value="Unassembled WGS sequence"/>
</dbReference>
<evidence type="ECO:0000313" key="2">
    <source>
        <dbReference type="EMBL" id="SFI15431.1"/>
    </source>
</evidence>
<proteinExistence type="inferred from homology"/>
<dbReference type="Pfam" id="PF13561">
    <property type="entry name" value="adh_short_C2"/>
    <property type="match status" value="1"/>
</dbReference>
<dbReference type="PRINTS" id="PR00080">
    <property type="entry name" value="SDRFAMILY"/>
</dbReference>
<reference evidence="2 3" key="1">
    <citation type="submission" date="2016-10" db="EMBL/GenBank/DDBJ databases">
        <authorList>
            <person name="de Groot N.N."/>
        </authorList>
    </citation>
    <scope>NUCLEOTIDE SEQUENCE [LARGE SCALE GENOMIC DNA]</scope>
    <source>
        <strain evidence="2 3">RK1</strain>
    </source>
</reference>
<dbReference type="FunFam" id="3.40.50.720:FF:000084">
    <property type="entry name" value="Short-chain dehydrogenase reductase"/>
    <property type="match status" value="1"/>
</dbReference>